<accession>A0A7C9RAV7</accession>
<proteinExistence type="predicted"/>
<dbReference type="Proteomes" id="UP000481252">
    <property type="component" value="Unassembled WGS sequence"/>
</dbReference>
<dbReference type="GO" id="GO:0005886">
    <property type="term" value="C:plasma membrane"/>
    <property type="evidence" value="ECO:0007669"/>
    <property type="project" value="UniProtKB-SubCell"/>
</dbReference>
<evidence type="ECO:0000256" key="3">
    <source>
        <dbReference type="ARBA" id="ARBA00022692"/>
    </source>
</evidence>
<dbReference type="EMBL" id="JAAKZG010000013">
    <property type="protein sequence ID" value="NGN44137.1"/>
    <property type="molecule type" value="Genomic_DNA"/>
</dbReference>
<sequence length="212" mass="23100">MIGPVATMLGLGLLGAGVLAFTEKLLPVPPSHVLLLFLGMTAAPNSEVLATLLLITALGSTIGSMFWYGMGRWLGSDRADRLVDRFGKYVLLPKATYQRLARAYRGNQFRVTLLAQLVPTVRIYLAIPAGAWRLAALPFLSGTFCGTLVWNAAFLSAGYLMRHAGQDPVTIGLRIVAVVLVLETAFLVALRYGAVGRIRAWQRAVTFRRRGR</sequence>
<dbReference type="PANTHER" id="PTHR42709:SF6">
    <property type="entry name" value="UNDECAPRENYL PHOSPHATE TRANSPORTER A"/>
    <property type="match status" value="1"/>
</dbReference>
<dbReference type="Pfam" id="PF09335">
    <property type="entry name" value="VTT_dom"/>
    <property type="match status" value="1"/>
</dbReference>
<dbReference type="RefSeq" id="WP_165120538.1">
    <property type="nucleotide sequence ID" value="NZ_JAAKZG010000013.1"/>
</dbReference>
<dbReference type="InterPro" id="IPR032816">
    <property type="entry name" value="VTT_dom"/>
</dbReference>
<evidence type="ECO:0000256" key="5">
    <source>
        <dbReference type="ARBA" id="ARBA00023136"/>
    </source>
</evidence>
<keyword evidence="2" id="KW-1003">Cell membrane</keyword>
<comment type="subcellular location">
    <subcellularLocation>
        <location evidence="1">Cell membrane</location>
        <topology evidence="1">Multi-pass membrane protein</topology>
    </subcellularLocation>
</comment>
<evidence type="ECO:0000313" key="9">
    <source>
        <dbReference type="Proteomes" id="UP000481252"/>
    </source>
</evidence>
<dbReference type="PANTHER" id="PTHR42709">
    <property type="entry name" value="ALKALINE PHOSPHATASE LIKE PROTEIN"/>
    <property type="match status" value="1"/>
</dbReference>
<feature type="domain" description="VTT" evidence="7">
    <location>
        <begin position="30"/>
        <end position="159"/>
    </location>
</feature>
<feature type="transmembrane region" description="Helical" evidence="6">
    <location>
        <begin position="173"/>
        <end position="194"/>
    </location>
</feature>
<keyword evidence="4 6" id="KW-1133">Transmembrane helix</keyword>
<gene>
    <name evidence="8" type="ORF">G6N74_24005</name>
</gene>
<reference evidence="8 9" key="1">
    <citation type="submission" date="2020-02" db="EMBL/GenBank/DDBJ databases">
        <title>Genome sequence of the type strain CGMCC 1.15528 of Mesorhizobium zhangyense.</title>
        <authorList>
            <person name="Gao J."/>
            <person name="Sun J."/>
        </authorList>
    </citation>
    <scope>NUCLEOTIDE SEQUENCE [LARGE SCALE GENOMIC DNA]</scope>
    <source>
        <strain evidence="8 9">CGMCC 1.15528</strain>
    </source>
</reference>
<keyword evidence="5 6" id="KW-0472">Membrane</keyword>
<organism evidence="8 9">
    <name type="scientific">Mesorhizobium zhangyense</name>
    <dbReference type="NCBI Taxonomy" id="1776730"/>
    <lineage>
        <taxon>Bacteria</taxon>
        <taxon>Pseudomonadati</taxon>
        <taxon>Pseudomonadota</taxon>
        <taxon>Alphaproteobacteria</taxon>
        <taxon>Hyphomicrobiales</taxon>
        <taxon>Phyllobacteriaceae</taxon>
        <taxon>Mesorhizobium</taxon>
    </lineage>
</organism>
<evidence type="ECO:0000259" key="7">
    <source>
        <dbReference type="Pfam" id="PF09335"/>
    </source>
</evidence>
<keyword evidence="3 6" id="KW-0812">Transmembrane</keyword>
<name>A0A7C9RAV7_9HYPH</name>
<evidence type="ECO:0000256" key="1">
    <source>
        <dbReference type="ARBA" id="ARBA00004651"/>
    </source>
</evidence>
<keyword evidence="9" id="KW-1185">Reference proteome</keyword>
<comment type="caution">
    <text evidence="8">The sequence shown here is derived from an EMBL/GenBank/DDBJ whole genome shotgun (WGS) entry which is preliminary data.</text>
</comment>
<dbReference type="AlphaFoldDB" id="A0A7C9RAV7"/>
<feature type="transmembrane region" description="Helical" evidence="6">
    <location>
        <begin position="48"/>
        <end position="68"/>
    </location>
</feature>
<dbReference type="InterPro" id="IPR051311">
    <property type="entry name" value="DedA_domain"/>
</dbReference>
<evidence type="ECO:0000313" key="8">
    <source>
        <dbReference type="EMBL" id="NGN44137.1"/>
    </source>
</evidence>
<protein>
    <submittedName>
        <fullName evidence="8">DedA family protein</fullName>
    </submittedName>
</protein>
<evidence type="ECO:0000256" key="6">
    <source>
        <dbReference type="SAM" id="Phobius"/>
    </source>
</evidence>
<evidence type="ECO:0000256" key="4">
    <source>
        <dbReference type="ARBA" id="ARBA00022989"/>
    </source>
</evidence>
<evidence type="ECO:0000256" key="2">
    <source>
        <dbReference type="ARBA" id="ARBA00022475"/>
    </source>
</evidence>
<feature type="transmembrane region" description="Helical" evidence="6">
    <location>
        <begin position="139"/>
        <end position="161"/>
    </location>
</feature>